<dbReference type="AlphaFoldDB" id="A0A1U8B0K3"/>
<dbReference type="PANTHER" id="PTHR33472:SF28">
    <property type="entry name" value="BROMO AND FHA DOMAIN-CONTAINING PROTEIN DDB_G0267958"/>
    <property type="match status" value="1"/>
</dbReference>
<feature type="region of interest" description="Disordered" evidence="1">
    <location>
        <begin position="460"/>
        <end position="497"/>
    </location>
</feature>
<organism evidence="2 3">
    <name type="scientific">Nelumbo nucifera</name>
    <name type="common">Sacred lotus</name>
    <dbReference type="NCBI Taxonomy" id="4432"/>
    <lineage>
        <taxon>Eukaryota</taxon>
        <taxon>Viridiplantae</taxon>
        <taxon>Streptophyta</taxon>
        <taxon>Embryophyta</taxon>
        <taxon>Tracheophyta</taxon>
        <taxon>Spermatophyta</taxon>
        <taxon>Magnoliopsida</taxon>
        <taxon>Proteales</taxon>
        <taxon>Nelumbonaceae</taxon>
        <taxon>Nelumbo</taxon>
    </lineage>
</organism>
<feature type="region of interest" description="Disordered" evidence="1">
    <location>
        <begin position="355"/>
        <end position="386"/>
    </location>
</feature>
<gene>
    <name evidence="3" type="primary">LOC104606036</name>
</gene>
<dbReference type="GeneID" id="104606036"/>
<evidence type="ECO:0000313" key="2">
    <source>
        <dbReference type="Proteomes" id="UP000189703"/>
    </source>
</evidence>
<proteinExistence type="predicted"/>
<evidence type="ECO:0000313" key="3">
    <source>
        <dbReference type="RefSeq" id="XP_010269355.1"/>
    </source>
</evidence>
<evidence type="ECO:0000256" key="1">
    <source>
        <dbReference type="SAM" id="MobiDB-lite"/>
    </source>
</evidence>
<sequence length="497" mass="54883">MKRYKYWFGEKQKDAKLKPQKNLRYQIQAYMPTLKSHFCQTTNHHSSSESSNRNMAEQPSRKKLRFRLSSANKASAPPQPPVQPPLPTPRPPPRSESQSPSPSHLAPPSKAPSPSYTTRPRIGSQPQSPSRTLSKPLTRTSSQNPSPSTTRQSLPSQPQSPSTYQTSQAKTPPKPKSGSSVVTSTLTQPPRSEKMEGEKHKPIPETRKQEKLKGLATSHQEPAERTITEVRRNKASGSMTKMKEQSGIASQTEHMQLNKQIFLDGKKTTVTGSKGRESKEQLPPSFTVSHHEQQPPLDKEIKGLEVGNPKEPIDENKVAVITLAGENRGAAMHIGTESAKREESIHIHRSYKLNQEGHQVEGTTEDEGSAEASNLDDSKTEGRSPAMFINSNTQSINNSLLLDSCFSERSPGAHLVVSQKAMDAINLNTGAAHLEEDKANLNTAPQPVVRRRCLRALFMESSDSDPDNPNKPRRHGCRYNCGESKVGKENGQSSLTK</sequence>
<keyword evidence="2" id="KW-1185">Reference proteome</keyword>
<feature type="compositionally biased region" description="Basic and acidic residues" evidence="1">
    <location>
        <begin position="221"/>
        <end position="232"/>
    </location>
</feature>
<dbReference type="RefSeq" id="XP_010269355.1">
    <property type="nucleotide sequence ID" value="XM_010271053.2"/>
</dbReference>
<feature type="compositionally biased region" description="Polar residues" evidence="1">
    <location>
        <begin position="177"/>
        <end position="190"/>
    </location>
</feature>
<reference evidence="3" key="1">
    <citation type="submission" date="2025-08" db="UniProtKB">
        <authorList>
            <consortium name="RefSeq"/>
        </authorList>
    </citation>
    <scope>IDENTIFICATION</scope>
</reference>
<feature type="region of interest" description="Disordered" evidence="1">
    <location>
        <begin position="38"/>
        <end position="251"/>
    </location>
</feature>
<dbReference type="InParanoid" id="A0A1U8B0K3"/>
<dbReference type="OrthoDB" id="1709592at2759"/>
<feature type="compositionally biased region" description="Pro residues" evidence="1">
    <location>
        <begin position="77"/>
        <end position="94"/>
    </location>
</feature>
<feature type="compositionally biased region" description="Basic and acidic residues" evidence="1">
    <location>
        <begin position="289"/>
        <end position="298"/>
    </location>
</feature>
<dbReference type="KEGG" id="nnu:104606036"/>
<accession>A0A1U8B0K3</accession>
<name>A0A1U8B0K3_NELNU</name>
<feature type="compositionally biased region" description="Basic and acidic residues" evidence="1">
    <location>
        <begin position="191"/>
        <end position="213"/>
    </location>
</feature>
<dbReference type="eggNOG" id="ENOG502QQ4J">
    <property type="taxonomic scope" value="Eukaryota"/>
</dbReference>
<protein>
    <submittedName>
        <fullName evidence="3">Microtubule-associated protein RP/EB family member 1-like</fullName>
    </submittedName>
</protein>
<dbReference type="Proteomes" id="UP000189703">
    <property type="component" value="Unplaced"/>
</dbReference>
<dbReference type="OMA" id="RYSCAHE"/>
<feature type="compositionally biased region" description="Low complexity" evidence="1">
    <location>
        <begin position="145"/>
        <end position="168"/>
    </location>
</feature>
<feature type="region of interest" description="Disordered" evidence="1">
    <location>
        <begin position="269"/>
        <end position="298"/>
    </location>
</feature>
<dbReference type="PANTHER" id="PTHR33472">
    <property type="entry name" value="OS01G0106600 PROTEIN"/>
    <property type="match status" value="1"/>
</dbReference>
<feature type="compositionally biased region" description="Polar residues" evidence="1">
    <location>
        <begin position="112"/>
        <end position="144"/>
    </location>
</feature>